<dbReference type="Gene3D" id="3.90.550.10">
    <property type="entry name" value="Spore Coat Polysaccharide Biosynthesis Protein SpsA, Chain A"/>
    <property type="match status" value="1"/>
</dbReference>
<keyword evidence="8 9" id="KW-0472">Membrane</keyword>
<dbReference type="Pfam" id="PF13506">
    <property type="entry name" value="Glyco_transf_21"/>
    <property type="match status" value="1"/>
</dbReference>
<evidence type="ECO:0000256" key="5">
    <source>
        <dbReference type="ARBA" id="ARBA00022679"/>
    </source>
</evidence>
<dbReference type="PANTHER" id="PTHR12726:SF0">
    <property type="entry name" value="CERAMIDE GLUCOSYLTRANSFERASE"/>
    <property type="match status" value="1"/>
</dbReference>
<evidence type="ECO:0000256" key="4">
    <source>
        <dbReference type="ARBA" id="ARBA00022676"/>
    </source>
</evidence>
<dbReference type="PANTHER" id="PTHR12726">
    <property type="entry name" value="CERAMIDE GLUCOSYLTRANSFERASE"/>
    <property type="match status" value="1"/>
</dbReference>
<name>A0AAE4FRR2_9CYAN</name>
<keyword evidence="6 9" id="KW-0812">Transmembrane</keyword>
<keyword evidence="11" id="KW-1185">Reference proteome</keyword>
<keyword evidence="4" id="KW-0328">Glycosyltransferase</keyword>
<gene>
    <name evidence="10" type="ORF">RIF25_05875</name>
</gene>
<evidence type="ECO:0000256" key="6">
    <source>
        <dbReference type="ARBA" id="ARBA00022692"/>
    </source>
</evidence>
<evidence type="ECO:0000256" key="7">
    <source>
        <dbReference type="ARBA" id="ARBA00022989"/>
    </source>
</evidence>
<evidence type="ECO:0000256" key="3">
    <source>
        <dbReference type="ARBA" id="ARBA00004991"/>
    </source>
</evidence>
<dbReference type="GO" id="GO:0006679">
    <property type="term" value="P:glucosylceramide biosynthetic process"/>
    <property type="evidence" value="ECO:0007669"/>
    <property type="project" value="TreeGrafter"/>
</dbReference>
<comment type="pathway">
    <text evidence="2">Lipid metabolism; sphingolipid metabolism.</text>
</comment>
<dbReference type="AlphaFoldDB" id="A0AAE4FRR2"/>
<feature type="transmembrane region" description="Helical" evidence="9">
    <location>
        <begin position="338"/>
        <end position="359"/>
    </location>
</feature>
<organism evidence="10 11">
    <name type="scientific">Pseudocalidococcus azoricus BACA0444</name>
    <dbReference type="NCBI Taxonomy" id="2918990"/>
    <lineage>
        <taxon>Bacteria</taxon>
        <taxon>Bacillati</taxon>
        <taxon>Cyanobacteriota</taxon>
        <taxon>Cyanophyceae</taxon>
        <taxon>Acaryochloridales</taxon>
        <taxon>Thermosynechococcaceae</taxon>
        <taxon>Pseudocalidococcus</taxon>
        <taxon>Pseudocalidococcus azoricus</taxon>
    </lineage>
</organism>
<dbReference type="InterPro" id="IPR029044">
    <property type="entry name" value="Nucleotide-diphossugar_trans"/>
</dbReference>
<reference evidence="11" key="1">
    <citation type="submission" date="2023-07" db="EMBL/GenBank/DDBJ databases">
        <authorList>
            <person name="Luz R."/>
            <person name="Cordeiro R."/>
            <person name="Fonseca A."/>
            <person name="Goncalves V."/>
        </authorList>
    </citation>
    <scope>NUCLEOTIDE SEQUENCE [LARGE SCALE GENOMIC DNA]</scope>
    <source>
        <strain evidence="11">BACA0444</strain>
    </source>
</reference>
<dbReference type="SUPFAM" id="SSF53448">
    <property type="entry name" value="Nucleotide-diphospho-sugar transferases"/>
    <property type="match status" value="1"/>
</dbReference>
<comment type="subcellular location">
    <subcellularLocation>
        <location evidence="1">Membrane</location>
        <topology evidence="1">Multi-pass membrane protein</topology>
    </subcellularLocation>
</comment>
<evidence type="ECO:0000256" key="1">
    <source>
        <dbReference type="ARBA" id="ARBA00004141"/>
    </source>
</evidence>
<accession>A0AAE4FRR2</accession>
<dbReference type="GO" id="GO:0016020">
    <property type="term" value="C:membrane"/>
    <property type="evidence" value="ECO:0007669"/>
    <property type="project" value="UniProtKB-SubCell"/>
</dbReference>
<sequence>MRLIQQVLEIGFGILSLTGLSFYIWQTIAVQRFFQRPKLPPLNPAPPVTILVPVCGLEAGAWENWLSLCQQDYSNYNVLFGVRELSDPAVPLLKQLVQTYPYLVRWYHCPEILGVNYKISNLLQLRQYANGQIIVFVDSDIRVTPDYLATVIAPLQNPQLGVVTCGYFDHRPRGLGAALAALGRCLDFIPSILIARMLDGGLKFAVGPTIAVRSQVLTQTGAMELAKNRIGDDYRLGYEAAAAGYGVELSTYVLHNDCGADSLATVFEREVRWARGIRFNRGSQYYGIGFTFGTVYSLGLVLISGAPWTVAILGIVWGIRFLQAWTCCQTMNSEKLWAWIWVLPLRDGLSFLIWLVGCFGRKVHWRGRELELEPGGYLVEKQGFDY</sequence>
<evidence type="ECO:0000256" key="9">
    <source>
        <dbReference type="SAM" id="Phobius"/>
    </source>
</evidence>
<dbReference type="RefSeq" id="WP_322877609.1">
    <property type="nucleotide sequence ID" value="NZ_JAVMIP010000003.1"/>
</dbReference>
<evidence type="ECO:0000256" key="2">
    <source>
        <dbReference type="ARBA" id="ARBA00004760"/>
    </source>
</evidence>
<dbReference type="GO" id="GO:0008120">
    <property type="term" value="F:ceramide glucosyltransferase activity"/>
    <property type="evidence" value="ECO:0007669"/>
    <property type="project" value="TreeGrafter"/>
</dbReference>
<evidence type="ECO:0000256" key="8">
    <source>
        <dbReference type="ARBA" id="ARBA00023136"/>
    </source>
</evidence>
<proteinExistence type="predicted"/>
<comment type="caution">
    <text evidence="10">The sequence shown here is derived from an EMBL/GenBank/DDBJ whole genome shotgun (WGS) entry which is preliminary data.</text>
</comment>
<keyword evidence="5" id="KW-0808">Transferase</keyword>
<protein>
    <submittedName>
        <fullName evidence="10">Glycosyltransferase</fullName>
    </submittedName>
</protein>
<comment type="pathway">
    <text evidence="3">Sphingolipid metabolism.</text>
</comment>
<dbReference type="EMBL" id="JAVMIP010000003">
    <property type="protein sequence ID" value="MDS3860332.1"/>
    <property type="molecule type" value="Genomic_DNA"/>
</dbReference>
<dbReference type="Proteomes" id="UP001268256">
    <property type="component" value="Unassembled WGS sequence"/>
</dbReference>
<feature type="transmembrane region" description="Helical" evidence="9">
    <location>
        <begin position="6"/>
        <end position="25"/>
    </location>
</feature>
<evidence type="ECO:0000313" key="11">
    <source>
        <dbReference type="Proteomes" id="UP001268256"/>
    </source>
</evidence>
<evidence type="ECO:0000313" key="10">
    <source>
        <dbReference type="EMBL" id="MDS3860332.1"/>
    </source>
</evidence>
<feature type="transmembrane region" description="Helical" evidence="9">
    <location>
        <begin position="285"/>
        <end position="318"/>
    </location>
</feature>
<dbReference type="InterPro" id="IPR025993">
    <property type="entry name" value="Ceramide_glucosylTrfase"/>
</dbReference>
<keyword evidence="7 9" id="KW-1133">Transmembrane helix</keyword>